<dbReference type="Gene3D" id="3.50.50.60">
    <property type="entry name" value="FAD/NAD(P)-binding domain"/>
    <property type="match status" value="2"/>
</dbReference>
<dbReference type="InterPro" id="IPR036188">
    <property type="entry name" value="FAD/NAD-bd_sf"/>
</dbReference>
<dbReference type="Pfam" id="PF01494">
    <property type="entry name" value="FAD_binding_3"/>
    <property type="match status" value="2"/>
</dbReference>
<dbReference type="PRINTS" id="PR00420">
    <property type="entry name" value="RNGMNOXGNASE"/>
</dbReference>
<dbReference type="SUPFAM" id="SSF54373">
    <property type="entry name" value="FAD-linked reductases, C-terminal domain"/>
    <property type="match status" value="1"/>
</dbReference>
<reference evidence="4 5" key="1">
    <citation type="submission" date="2024-03" db="EMBL/GenBank/DDBJ databases">
        <title>Rhodococcus navarretei sp. nov. and Pseudarthrobacter quantumdoti sp. nov., two new species with the ability to biosynthesize Quantum Dots isolated from soil samples at Union Glacier, Antarctica.</title>
        <authorList>
            <person name="Vargas M."/>
        </authorList>
    </citation>
    <scope>NUCLEOTIDE SEQUENCE [LARGE SCALE GENOMIC DNA]</scope>
    <source>
        <strain evidence="4 5">RC-2-3</strain>
    </source>
</reference>
<feature type="domain" description="FAD-binding" evidence="3">
    <location>
        <begin position="20"/>
        <end position="68"/>
    </location>
</feature>
<gene>
    <name evidence="4" type="ORF">WHH00_08455</name>
</gene>
<protein>
    <submittedName>
        <fullName evidence="4">FAD-dependent monooxygenase</fullName>
    </submittedName>
</protein>
<evidence type="ECO:0000313" key="4">
    <source>
        <dbReference type="EMBL" id="WXK94810.1"/>
    </source>
</evidence>
<keyword evidence="5" id="KW-1185">Reference proteome</keyword>
<dbReference type="Gene3D" id="3.30.9.30">
    <property type="match status" value="2"/>
</dbReference>
<dbReference type="SUPFAM" id="SSF51905">
    <property type="entry name" value="FAD/NAD(P)-binding domain"/>
    <property type="match status" value="1"/>
</dbReference>
<dbReference type="GO" id="GO:0004497">
    <property type="term" value="F:monooxygenase activity"/>
    <property type="evidence" value="ECO:0007669"/>
    <property type="project" value="UniProtKB-KW"/>
</dbReference>
<evidence type="ECO:0000256" key="2">
    <source>
        <dbReference type="ARBA" id="ARBA00023033"/>
    </source>
</evidence>
<dbReference type="RefSeq" id="WP_406638035.1">
    <property type="nucleotide sequence ID" value="NZ_CP148033.1"/>
</dbReference>
<feature type="domain" description="FAD-binding" evidence="3">
    <location>
        <begin position="95"/>
        <end position="357"/>
    </location>
</feature>
<name>A0ABZ2RBT8_9MICC</name>
<dbReference type="Proteomes" id="UP001623384">
    <property type="component" value="Chromosome"/>
</dbReference>
<keyword evidence="2 4" id="KW-0503">Monooxygenase</keyword>
<evidence type="ECO:0000259" key="3">
    <source>
        <dbReference type="Pfam" id="PF01494"/>
    </source>
</evidence>
<organism evidence="4 5">
    <name type="scientific">Pseudarthrobacter quantipunctorum</name>
    <dbReference type="NCBI Taxonomy" id="3128980"/>
    <lineage>
        <taxon>Bacteria</taxon>
        <taxon>Bacillati</taxon>
        <taxon>Actinomycetota</taxon>
        <taxon>Actinomycetes</taxon>
        <taxon>Micrococcales</taxon>
        <taxon>Micrococcaceae</taxon>
        <taxon>Pseudarthrobacter</taxon>
    </lineage>
</organism>
<accession>A0ABZ2RBT8</accession>
<dbReference type="EMBL" id="CP148033">
    <property type="protein sequence ID" value="WXK94810.1"/>
    <property type="molecule type" value="Genomic_DNA"/>
</dbReference>
<dbReference type="PANTHER" id="PTHR13789:SF309">
    <property type="entry name" value="PUTATIVE (AFU_ORTHOLOGUE AFUA_6G14510)-RELATED"/>
    <property type="match status" value="1"/>
</dbReference>
<dbReference type="PANTHER" id="PTHR13789">
    <property type="entry name" value="MONOOXYGENASE"/>
    <property type="match status" value="1"/>
</dbReference>
<dbReference type="InterPro" id="IPR050493">
    <property type="entry name" value="FAD-dep_Monooxygenase_BioMet"/>
</dbReference>
<dbReference type="InterPro" id="IPR002938">
    <property type="entry name" value="FAD-bd"/>
</dbReference>
<evidence type="ECO:0000313" key="5">
    <source>
        <dbReference type="Proteomes" id="UP001623384"/>
    </source>
</evidence>
<evidence type="ECO:0000256" key="1">
    <source>
        <dbReference type="ARBA" id="ARBA00023002"/>
    </source>
</evidence>
<keyword evidence="1" id="KW-0560">Oxidoreductase</keyword>
<proteinExistence type="predicted"/>
<sequence length="371" mass="39627">MRADSRPTTRPAHNPSSPATALIVGASLAGLMTALTLSRTGVHVTLLERSDETGRTGAALHVQDGLLERITGLPTSQVPQPLAPGIQTWFAVHGALRAAIEANPIIELRQNTTVRKVGQDAHSAWALTSERQRITADIVIGADGHRSTVRRHIAPEHPDATFAGYVIWIGIADESAIRTRRWPQDVAFLGDNDNTLLGYPLPGANGSHAPGSRRLGWAWYDSSRNGLLRSTGSVNGSVVRHSLMPAGIPNATYRELAAQARELFPSPWKEAILDSIERRAVIGTPIAEYVPARLANGRVAIVGDAAHVPTPMTGSGFAESLYDAEAIANAISDSGTTTNALLNYESARIRSARNLVQSGQGFSRSFARRAA</sequence>